<feature type="non-terminal residue" evidence="1">
    <location>
        <position position="67"/>
    </location>
</feature>
<dbReference type="AlphaFoldDB" id="A0A813GP36"/>
<name>A0A813GP36_POLGL</name>
<keyword evidence="2" id="KW-1185">Reference proteome</keyword>
<proteinExistence type="predicted"/>
<gene>
    <name evidence="1" type="ORF">PGLA1383_LOCUS45496</name>
</gene>
<evidence type="ECO:0000313" key="2">
    <source>
        <dbReference type="Proteomes" id="UP000654075"/>
    </source>
</evidence>
<feature type="non-terminal residue" evidence="1">
    <location>
        <position position="1"/>
    </location>
</feature>
<sequence>LAFSKGVQWDLAFQQAFIVMASTDTTPWTAYQAVAVVQVPVLTWSPSIMTGTQVSGSTSVQALQQQV</sequence>
<comment type="caution">
    <text evidence="1">The sequence shown here is derived from an EMBL/GenBank/DDBJ whole genome shotgun (WGS) entry which is preliminary data.</text>
</comment>
<protein>
    <submittedName>
        <fullName evidence="1">Uncharacterized protein</fullName>
    </submittedName>
</protein>
<evidence type="ECO:0000313" key="1">
    <source>
        <dbReference type="EMBL" id="CAE8628896.1"/>
    </source>
</evidence>
<accession>A0A813GP36</accession>
<reference evidence="1" key="1">
    <citation type="submission" date="2021-02" db="EMBL/GenBank/DDBJ databases">
        <authorList>
            <person name="Dougan E. K."/>
            <person name="Rhodes N."/>
            <person name="Thang M."/>
            <person name="Chan C."/>
        </authorList>
    </citation>
    <scope>NUCLEOTIDE SEQUENCE</scope>
</reference>
<organism evidence="1 2">
    <name type="scientific">Polarella glacialis</name>
    <name type="common">Dinoflagellate</name>
    <dbReference type="NCBI Taxonomy" id="89957"/>
    <lineage>
        <taxon>Eukaryota</taxon>
        <taxon>Sar</taxon>
        <taxon>Alveolata</taxon>
        <taxon>Dinophyceae</taxon>
        <taxon>Suessiales</taxon>
        <taxon>Suessiaceae</taxon>
        <taxon>Polarella</taxon>
    </lineage>
</organism>
<dbReference type="EMBL" id="CAJNNV010029530">
    <property type="protein sequence ID" value="CAE8628896.1"/>
    <property type="molecule type" value="Genomic_DNA"/>
</dbReference>
<dbReference type="Proteomes" id="UP000654075">
    <property type="component" value="Unassembled WGS sequence"/>
</dbReference>